<comment type="caution">
    <text evidence="2">The sequence shown here is derived from an EMBL/GenBank/DDBJ whole genome shotgun (WGS) entry which is preliminary data.</text>
</comment>
<dbReference type="PANTHER" id="PTHR38446">
    <property type="entry name" value="BLL0914 PROTEIN"/>
    <property type="match status" value="1"/>
</dbReference>
<evidence type="ECO:0000256" key="1">
    <source>
        <dbReference type="SAM" id="Phobius"/>
    </source>
</evidence>
<accession>A0A3D8J0Q3</accession>
<keyword evidence="1" id="KW-0472">Membrane</keyword>
<dbReference type="Pfam" id="PF06993">
    <property type="entry name" value="DUF1304"/>
    <property type="match status" value="1"/>
</dbReference>
<feature type="transmembrane region" description="Helical" evidence="1">
    <location>
        <begin position="51"/>
        <end position="68"/>
    </location>
</feature>
<dbReference type="AlphaFoldDB" id="A0A3D8J0Q3"/>
<dbReference type="Proteomes" id="UP000257045">
    <property type="component" value="Unassembled WGS sequence"/>
</dbReference>
<dbReference type="EMBL" id="NXLV01000004">
    <property type="protein sequence ID" value="RDU71119.1"/>
    <property type="molecule type" value="Genomic_DNA"/>
</dbReference>
<gene>
    <name evidence="2" type="ORF">CQA58_03125</name>
</gene>
<keyword evidence="1" id="KW-1133">Transmembrane helix</keyword>
<reference evidence="2 3" key="1">
    <citation type="submission" date="2018-04" db="EMBL/GenBank/DDBJ databases">
        <title>Novel Campyloabacter and Helicobacter Species and Strains.</title>
        <authorList>
            <person name="Mannion A.J."/>
            <person name="Shen Z."/>
            <person name="Fox J.G."/>
        </authorList>
    </citation>
    <scope>NUCLEOTIDE SEQUENCE [LARGE SCALE GENOMIC DNA]</scope>
    <source>
        <strain evidence="2 3">MIT 04-9366</strain>
    </source>
</reference>
<organism evidence="2 3">
    <name type="scientific">Helicobacter brantae</name>
    <dbReference type="NCBI Taxonomy" id="375927"/>
    <lineage>
        <taxon>Bacteria</taxon>
        <taxon>Pseudomonadati</taxon>
        <taxon>Campylobacterota</taxon>
        <taxon>Epsilonproteobacteria</taxon>
        <taxon>Campylobacterales</taxon>
        <taxon>Helicobacteraceae</taxon>
        <taxon>Helicobacter</taxon>
    </lineage>
</organism>
<keyword evidence="1" id="KW-0812">Transmembrane</keyword>
<sequence length="117" mass="13173">MKTLALVLCLCVALEHLFIAYIELFATHRPICSKLFRLKPEVLQNPNIQNLFKNLGIYNLCVALGLLYGTIFSHYQIQVIFLLFIIIVGIYGSLSSKSIFFKQALPALVALVLLALF</sequence>
<dbReference type="InterPro" id="IPR009732">
    <property type="entry name" value="DUF1304"/>
</dbReference>
<proteinExistence type="predicted"/>
<name>A0A3D8J0Q3_9HELI</name>
<feature type="transmembrane region" description="Helical" evidence="1">
    <location>
        <begin position="75"/>
        <end position="93"/>
    </location>
</feature>
<evidence type="ECO:0000313" key="3">
    <source>
        <dbReference type="Proteomes" id="UP000257045"/>
    </source>
</evidence>
<evidence type="ECO:0000313" key="2">
    <source>
        <dbReference type="EMBL" id="RDU71119.1"/>
    </source>
</evidence>
<dbReference type="PANTHER" id="PTHR38446:SF1">
    <property type="entry name" value="BLL0914 PROTEIN"/>
    <property type="match status" value="1"/>
</dbReference>
<keyword evidence="3" id="KW-1185">Reference proteome</keyword>
<dbReference type="OrthoDB" id="9803832at2"/>
<dbReference type="RefSeq" id="WP_115569265.1">
    <property type="nucleotide sequence ID" value="NZ_NXLV01000004.1"/>
</dbReference>
<protein>
    <submittedName>
        <fullName evidence="2">DUF1304 domain-containing protein</fullName>
    </submittedName>
</protein>